<dbReference type="HAMAP" id="MF_00265">
    <property type="entry name" value="VapC_Nob1"/>
    <property type="match status" value="1"/>
</dbReference>
<dbReference type="Pfam" id="PF01850">
    <property type="entry name" value="PIN"/>
    <property type="match status" value="1"/>
</dbReference>
<dbReference type="EC" id="3.1.-.-" evidence="6"/>
<keyword evidence="9" id="KW-1185">Reference proteome</keyword>
<dbReference type="InterPro" id="IPR002716">
    <property type="entry name" value="PIN_dom"/>
</dbReference>
<evidence type="ECO:0000256" key="5">
    <source>
        <dbReference type="ARBA" id="ARBA00022842"/>
    </source>
</evidence>
<keyword evidence="6" id="KW-0800">Toxin</keyword>
<dbReference type="RefSeq" id="WP_203705377.1">
    <property type="nucleotide sequence ID" value="NZ_BAAALU010000032.1"/>
</dbReference>
<feature type="binding site" evidence="6">
    <location>
        <position position="98"/>
    </location>
    <ligand>
        <name>Mg(2+)</name>
        <dbReference type="ChEBI" id="CHEBI:18420"/>
    </ligand>
</feature>
<dbReference type="PANTHER" id="PTHR35901:SF1">
    <property type="entry name" value="EXONUCLEASE VAPC9"/>
    <property type="match status" value="1"/>
</dbReference>
<evidence type="ECO:0000259" key="7">
    <source>
        <dbReference type="Pfam" id="PF01850"/>
    </source>
</evidence>
<name>A0ABQ4C7C2_9ACTN</name>
<evidence type="ECO:0000256" key="6">
    <source>
        <dbReference type="HAMAP-Rule" id="MF_00265"/>
    </source>
</evidence>
<proteinExistence type="inferred from homology"/>
<comment type="function">
    <text evidence="6">Toxic component of a toxin-antitoxin (TA) system. An RNase.</text>
</comment>
<dbReference type="EMBL" id="BONC01000035">
    <property type="protein sequence ID" value="GIF58682.1"/>
    <property type="molecule type" value="Genomic_DNA"/>
</dbReference>
<comment type="caution">
    <text evidence="8">The sequence shown here is derived from an EMBL/GenBank/DDBJ whole genome shotgun (WGS) entry which is preliminary data.</text>
</comment>
<evidence type="ECO:0000256" key="4">
    <source>
        <dbReference type="ARBA" id="ARBA00022801"/>
    </source>
</evidence>
<keyword evidence="4 6" id="KW-0378">Hydrolase</keyword>
<keyword evidence="2 6" id="KW-0540">Nuclease</keyword>
<evidence type="ECO:0000313" key="8">
    <source>
        <dbReference type="EMBL" id="GIF58682.1"/>
    </source>
</evidence>
<dbReference type="CDD" id="cd09873">
    <property type="entry name" value="PIN_Pae0151-like"/>
    <property type="match status" value="1"/>
</dbReference>
<protein>
    <recommendedName>
        <fullName evidence="6">Ribonuclease VapC</fullName>
        <shortName evidence="6">RNase VapC</shortName>
        <ecNumber evidence="6">3.1.-.-</ecNumber>
    </recommendedName>
    <alternativeName>
        <fullName evidence="6">Toxin VapC</fullName>
    </alternativeName>
</protein>
<dbReference type="InterPro" id="IPR051619">
    <property type="entry name" value="TypeII_TA_RNase_PINc/VapC"/>
</dbReference>
<keyword evidence="5 6" id="KW-0460">Magnesium</keyword>
<feature type="domain" description="PIN" evidence="7">
    <location>
        <begin position="5"/>
        <end position="122"/>
    </location>
</feature>
<evidence type="ECO:0000256" key="2">
    <source>
        <dbReference type="ARBA" id="ARBA00022722"/>
    </source>
</evidence>
<comment type="similarity">
    <text evidence="6">Belongs to the PINc/VapC protein family.</text>
</comment>
<evidence type="ECO:0000256" key="3">
    <source>
        <dbReference type="ARBA" id="ARBA00022723"/>
    </source>
</evidence>
<evidence type="ECO:0000313" key="9">
    <source>
        <dbReference type="Proteomes" id="UP000624325"/>
    </source>
</evidence>
<dbReference type="InterPro" id="IPR022907">
    <property type="entry name" value="VapC_family"/>
</dbReference>
<keyword evidence="3 6" id="KW-0479">Metal-binding</keyword>
<dbReference type="Gene3D" id="3.40.50.1010">
    <property type="entry name" value="5'-nuclease"/>
    <property type="match status" value="1"/>
</dbReference>
<accession>A0ABQ4C7C2</accession>
<dbReference type="PANTHER" id="PTHR35901">
    <property type="entry name" value="RIBONUCLEASE VAPC3"/>
    <property type="match status" value="1"/>
</dbReference>
<gene>
    <name evidence="6" type="primary">vapC</name>
    <name evidence="8" type="ORF">Air01nite_47770</name>
</gene>
<sequence>MTAAMVIDASAAVALLADGGPAGDWVAATVAGARLAAPEPMPFEAANILRRHALAGLLDATAAGLAHADLVDLPVDLYPYRGLDERVWHLRGNLTVYDAGYVALAELLSAPLVTLDARIARATGPECPVLAYAPA</sequence>
<dbReference type="SUPFAM" id="SSF88723">
    <property type="entry name" value="PIN domain-like"/>
    <property type="match status" value="1"/>
</dbReference>
<organism evidence="8 9">
    <name type="scientific">Asanoa iriomotensis</name>
    <dbReference type="NCBI Taxonomy" id="234613"/>
    <lineage>
        <taxon>Bacteria</taxon>
        <taxon>Bacillati</taxon>
        <taxon>Actinomycetota</taxon>
        <taxon>Actinomycetes</taxon>
        <taxon>Micromonosporales</taxon>
        <taxon>Micromonosporaceae</taxon>
        <taxon>Asanoa</taxon>
    </lineage>
</organism>
<reference evidence="8 9" key="1">
    <citation type="submission" date="2021-01" db="EMBL/GenBank/DDBJ databases">
        <title>Whole genome shotgun sequence of Asanoa iriomotensis NBRC 100142.</title>
        <authorList>
            <person name="Komaki H."/>
            <person name="Tamura T."/>
        </authorList>
    </citation>
    <scope>NUCLEOTIDE SEQUENCE [LARGE SCALE GENOMIC DNA]</scope>
    <source>
        <strain evidence="8 9">NBRC 100142</strain>
    </source>
</reference>
<keyword evidence="1 6" id="KW-1277">Toxin-antitoxin system</keyword>
<comment type="cofactor">
    <cofactor evidence="6">
        <name>Mg(2+)</name>
        <dbReference type="ChEBI" id="CHEBI:18420"/>
    </cofactor>
</comment>
<feature type="binding site" evidence="6">
    <location>
        <position position="8"/>
    </location>
    <ligand>
        <name>Mg(2+)</name>
        <dbReference type="ChEBI" id="CHEBI:18420"/>
    </ligand>
</feature>
<dbReference type="Proteomes" id="UP000624325">
    <property type="component" value="Unassembled WGS sequence"/>
</dbReference>
<dbReference type="InterPro" id="IPR029060">
    <property type="entry name" value="PIN-like_dom_sf"/>
</dbReference>
<dbReference type="InterPro" id="IPR044153">
    <property type="entry name" value="PIN_Pae0151-like"/>
</dbReference>
<evidence type="ECO:0000256" key="1">
    <source>
        <dbReference type="ARBA" id="ARBA00022649"/>
    </source>
</evidence>